<evidence type="ECO:0000313" key="4">
    <source>
        <dbReference type="EMBL" id="SDN00716.1"/>
    </source>
</evidence>
<dbReference type="Pfam" id="PF24035">
    <property type="entry name" value="DUF7344"/>
    <property type="match status" value="1"/>
</dbReference>
<protein>
    <recommendedName>
        <fullName evidence="3">DUF7344 domain-containing protein</fullName>
    </recommendedName>
</protein>
<dbReference type="AlphaFoldDB" id="A0A1G9XWA5"/>
<dbReference type="OrthoDB" id="331021at2157"/>
<gene>
    <name evidence="4" type="ORF">SAMN04487949_3143</name>
</gene>
<name>A0A1G9XWA5_9EURY</name>
<organism evidence="4 5">
    <name type="scientific">Halogranum gelatinilyticum</name>
    <dbReference type="NCBI Taxonomy" id="660521"/>
    <lineage>
        <taxon>Archaea</taxon>
        <taxon>Methanobacteriati</taxon>
        <taxon>Methanobacteriota</taxon>
        <taxon>Stenosarchaea group</taxon>
        <taxon>Halobacteria</taxon>
        <taxon>Halobacteriales</taxon>
        <taxon>Haloferacaceae</taxon>
    </lineage>
</organism>
<evidence type="ECO:0000313" key="5">
    <source>
        <dbReference type="Proteomes" id="UP000199451"/>
    </source>
</evidence>
<feature type="transmembrane region" description="Helical" evidence="2">
    <location>
        <begin position="128"/>
        <end position="148"/>
    </location>
</feature>
<evidence type="ECO:0000259" key="3">
    <source>
        <dbReference type="Pfam" id="PF24035"/>
    </source>
</evidence>
<feature type="region of interest" description="Disordered" evidence="1">
    <location>
        <begin position="1"/>
        <end position="21"/>
    </location>
</feature>
<evidence type="ECO:0000256" key="1">
    <source>
        <dbReference type="SAM" id="MobiDB-lite"/>
    </source>
</evidence>
<sequence length="189" mass="21188">MSRSHGQSREEPPDSEGQEADDVYRILSNRRRRYTLRYLLAHGTAEVRTLAEQIAAWEHDVDPNEVSYDQRRSVYNSLQQSHLPKLQAVNLVAFDKRAGTVELAEDGSEVQSYLGPLTHRQPSLQRRYLLVGGFWLVALPALSLFYPGPTVAETVPLFGVVALSVLWVTLVHRFELDTVAGENATSNGD</sequence>
<dbReference type="Gene3D" id="1.10.10.10">
    <property type="entry name" value="Winged helix-like DNA-binding domain superfamily/Winged helix DNA-binding domain"/>
    <property type="match status" value="1"/>
</dbReference>
<evidence type="ECO:0000256" key="2">
    <source>
        <dbReference type="SAM" id="Phobius"/>
    </source>
</evidence>
<proteinExistence type="predicted"/>
<dbReference type="EMBL" id="FNHL01000004">
    <property type="protein sequence ID" value="SDN00716.1"/>
    <property type="molecule type" value="Genomic_DNA"/>
</dbReference>
<reference evidence="5" key="1">
    <citation type="submission" date="2016-10" db="EMBL/GenBank/DDBJ databases">
        <authorList>
            <person name="Varghese N."/>
            <person name="Submissions S."/>
        </authorList>
    </citation>
    <scope>NUCLEOTIDE SEQUENCE [LARGE SCALE GENOMIC DNA]</scope>
    <source>
        <strain evidence="5">CGMCC 1.10119</strain>
    </source>
</reference>
<dbReference type="RefSeq" id="WP_089698904.1">
    <property type="nucleotide sequence ID" value="NZ_FNHL01000004.1"/>
</dbReference>
<keyword evidence="2" id="KW-1133">Transmembrane helix</keyword>
<feature type="domain" description="DUF7344" evidence="3">
    <location>
        <begin position="24"/>
        <end position="102"/>
    </location>
</feature>
<dbReference type="Proteomes" id="UP000199451">
    <property type="component" value="Unassembled WGS sequence"/>
</dbReference>
<accession>A0A1G9XWA5</accession>
<dbReference type="InterPro" id="IPR036388">
    <property type="entry name" value="WH-like_DNA-bd_sf"/>
</dbReference>
<keyword evidence="2" id="KW-0812">Transmembrane</keyword>
<dbReference type="InterPro" id="IPR055768">
    <property type="entry name" value="DUF7344"/>
</dbReference>
<keyword evidence="2" id="KW-0472">Membrane</keyword>
<feature type="transmembrane region" description="Helical" evidence="2">
    <location>
        <begin position="154"/>
        <end position="171"/>
    </location>
</feature>
<keyword evidence="5" id="KW-1185">Reference proteome</keyword>